<dbReference type="EMBL" id="QXGH01000013">
    <property type="protein sequence ID" value="RHW27411.1"/>
    <property type="molecule type" value="Genomic_DNA"/>
</dbReference>
<dbReference type="Proteomes" id="UP000283644">
    <property type="component" value="Unassembled WGS sequence"/>
</dbReference>
<accession>A0A417Y4D5</accession>
<dbReference type="InterPro" id="IPR000415">
    <property type="entry name" value="Nitroreductase-like"/>
</dbReference>
<gene>
    <name evidence="3" type="ORF">D0Z08_09690</name>
</gene>
<protein>
    <submittedName>
        <fullName evidence="3">Nitroreductase family protein</fullName>
    </submittedName>
</protein>
<evidence type="ECO:0000259" key="2">
    <source>
        <dbReference type="Pfam" id="PF00881"/>
    </source>
</evidence>
<dbReference type="AlphaFoldDB" id="A0A417Y4D5"/>
<proteinExistence type="predicted"/>
<name>A0A417Y4D5_9ACTN</name>
<reference evidence="3 4" key="1">
    <citation type="submission" date="2018-09" db="EMBL/GenBank/DDBJ databases">
        <title>Genome sequencing of Nocardioides immobilis CCTCC AB 2017083 for comparison to Nocardioides silvaticus.</title>
        <authorList>
            <person name="Li C."/>
            <person name="Wang G."/>
        </authorList>
    </citation>
    <scope>NUCLEOTIDE SEQUENCE [LARGE SCALE GENOMIC DNA]</scope>
    <source>
        <strain evidence="3 4">CCTCC AB 2017083</strain>
    </source>
</reference>
<dbReference type="InterPro" id="IPR050627">
    <property type="entry name" value="Nitroreductase/BluB"/>
</dbReference>
<dbReference type="PANTHER" id="PTHR23026:SF123">
    <property type="entry name" value="NAD(P)H NITROREDUCTASE RV3131-RELATED"/>
    <property type="match status" value="1"/>
</dbReference>
<organism evidence="3 4">
    <name type="scientific">Nocardioides immobilis</name>
    <dbReference type="NCBI Taxonomy" id="2049295"/>
    <lineage>
        <taxon>Bacteria</taxon>
        <taxon>Bacillati</taxon>
        <taxon>Actinomycetota</taxon>
        <taxon>Actinomycetes</taxon>
        <taxon>Propionibacteriales</taxon>
        <taxon>Nocardioidaceae</taxon>
        <taxon>Nocardioides</taxon>
    </lineage>
</organism>
<feature type="domain" description="Nitroreductase" evidence="2">
    <location>
        <begin position="7"/>
        <end position="178"/>
    </location>
</feature>
<evidence type="ECO:0000313" key="4">
    <source>
        <dbReference type="Proteomes" id="UP000283644"/>
    </source>
</evidence>
<evidence type="ECO:0000313" key="3">
    <source>
        <dbReference type="EMBL" id="RHW27411.1"/>
    </source>
</evidence>
<dbReference type="GO" id="GO:0016491">
    <property type="term" value="F:oxidoreductase activity"/>
    <property type="evidence" value="ECO:0007669"/>
    <property type="project" value="InterPro"/>
</dbReference>
<dbReference type="RefSeq" id="WP_118925032.1">
    <property type="nucleotide sequence ID" value="NZ_QXGH01000013.1"/>
</dbReference>
<keyword evidence="4" id="KW-1185">Reference proteome</keyword>
<dbReference type="SUPFAM" id="SSF55469">
    <property type="entry name" value="FMN-dependent nitroreductase-like"/>
    <property type="match status" value="1"/>
</dbReference>
<dbReference type="InterPro" id="IPR029479">
    <property type="entry name" value="Nitroreductase"/>
</dbReference>
<evidence type="ECO:0000256" key="1">
    <source>
        <dbReference type="SAM" id="MobiDB-lite"/>
    </source>
</evidence>
<dbReference type="OrthoDB" id="3358989at2"/>
<dbReference type="PANTHER" id="PTHR23026">
    <property type="entry name" value="NADPH NITROREDUCTASE"/>
    <property type="match status" value="1"/>
</dbReference>
<dbReference type="Pfam" id="PF00881">
    <property type="entry name" value="Nitroreductase"/>
    <property type="match status" value="1"/>
</dbReference>
<feature type="region of interest" description="Disordered" evidence="1">
    <location>
        <begin position="172"/>
        <end position="222"/>
    </location>
</feature>
<comment type="caution">
    <text evidence="3">The sequence shown here is derived from an EMBL/GenBank/DDBJ whole genome shotgun (WGS) entry which is preliminary data.</text>
</comment>
<dbReference type="Gene3D" id="3.40.109.10">
    <property type="entry name" value="NADH Oxidase"/>
    <property type="match status" value="1"/>
</dbReference>
<dbReference type="CDD" id="cd02062">
    <property type="entry name" value="Nitro_FMN_reductase"/>
    <property type="match status" value="1"/>
</dbReference>
<sequence>MEFSEVVRRRRMVRSYTDEPVDPAVVERALEHATRAPSAGFSQGWAFVVLDRPEDVRRFWTASTDNVDDPDRWLAGMMRAPVVVVPCSVKGAYLERYAEPDKGWTDSVTGRQLRRWSMPFWDLDTAMASLLILQTVTDAGLGSCFFGIVPDREVEVRRALGLPDAGDPHPIGAITIGHPAPRETGAAGSASRRRRTPWNEVAHRGRYGAGWDSTSSTDEDPR</sequence>